<feature type="compositionally biased region" description="Polar residues" evidence="1">
    <location>
        <begin position="134"/>
        <end position="163"/>
    </location>
</feature>
<dbReference type="EMBL" id="JGZR01000007">
    <property type="protein sequence ID" value="KFJ03123.1"/>
    <property type="molecule type" value="Genomic_DNA"/>
</dbReference>
<dbReference type="Proteomes" id="UP000029055">
    <property type="component" value="Unassembled WGS sequence"/>
</dbReference>
<dbReference type="InterPro" id="IPR036390">
    <property type="entry name" value="WH_DNA-bd_sf"/>
</dbReference>
<sequence>MSWQCTSWALREASCPSASARLILIALADRCQPDGRSAWPTIKTLMAEAHCSERTVRRSLSELEESGAIRRGNQDLAQRDEHGQYLVPQYRPVVWECCIGVTLEPVAQKPGSQARQERANRASGQEPAEDPGLQTCQNGSAGKPQNSNDSQTCQNGSAVTGNTPGPAASDMTGTATSGRSYKETNNLTNTPSRSPHGGSARQAEDQGGPSESARELNRMFAALLVEHGLEAPPRSARGHAADLAAACALLDGHPPGEVLAVASWAMSDPFWRSNVLTLVALKRNWAQIALQRSRPGKPGKPGAESSFGRMPTEAVIMGVLKRMDFDDGRYPAAKRHVVAGLKAGLPDARIIANWQAGHQCEDAPPAEQQAAVIDGGYHFAGNLRPAEGGA</sequence>
<dbReference type="Pfam" id="PF13730">
    <property type="entry name" value="HTH_36"/>
    <property type="match status" value="1"/>
</dbReference>
<keyword evidence="2" id="KW-0238">DNA-binding</keyword>
<feature type="region of interest" description="Disordered" evidence="1">
    <location>
        <begin position="108"/>
        <end position="213"/>
    </location>
</feature>
<dbReference type="eggNOG" id="ENOG5031UKN">
    <property type="taxonomic scope" value="Bacteria"/>
</dbReference>
<dbReference type="GO" id="GO:0003677">
    <property type="term" value="F:DNA binding"/>
    <property type="evidence" value="ECO:0007669"/>
    <property type="project" value="UniProtKB-KW"/>
</dbReference>
<evidence type="ECO:0000313" key="2">
    <source>
        <dbReference type="EMBL" id="KFJ03123.1"/>
    </source>
</evidence>
<feature type="compositionally biased region" description="Polar residues" evidence="1">
    <location>
        <begin position="171"/>
        <end position="193"/>
    </location>
</feature>
<protein>
    <submittedName>
        <fullName evidence="2">DNA-binding helix-turn-helix protein</fullName>
    </submittedName>
</protein>
<name>A0A087E5S2_9BIFI</name>
<dbReference type="InterPro" id="IPR036388">
    <property type="entry name" value="WH-like_DNA-bd_sf"/>
</dbReference>
<dbReference type="Gene3D" id="1.10.10.10">
    <property type="entry name" value="Winged helix-like DNA-binding domain superfamily/Winged helix DNA-binding domain"/>
    <property type="match status" value="1"/>
</dbReference>
<keyword evidence="3" id="KW-1185">Reference proteome</keyword>
<dbReference type="SUPFAM" id="SSF46785">
    <property type="entry name" value="Winged helix' DNA-binding domain"/>
    <property type="match status" value="1"/>
</dbReference>
<reference evidence="2 3" key="1">
    <citation type="submission" date="2014-03" db="EMBL/GenBank/DDBJ databases">
        <title>Genomics of Bifidobacteria.</title>
        <authorList>
            <person name="Ventura M."/>
            <person name="Milani C."/>
            <person name="Lugli G.A."/>
        </authorList>
    </citation>
    <scope>NUCLEOTIDE SEQUENCE [LARGE SCALE GENOMIC DNA]</scope>
    <source>
        <strain evidence="2 3">LMG 11597</strain>
    </source>
</reference>
<evidence type="ECO:0000313" key="3">
    <source>
        <dbReference type="Proteomes" id="UP000029055"/>
    </source>
</evidence>
<proteinExistence type="predicted"/>
<dbReference type="AlphaFoldDB" id="A0A087E5S2"/>
<gene>
    <name evidence="2" type="ORF">BISU_1055</name>
</gene>
<evidence type="ECO:0000256" key="1">
    <source>
        <dbReference type="SAM" id="MobiDB-lite"/>
    </source>
</evidence>
<comment type="caution">
    <text evidence="2">The sequence shown here is derived from an EMBL/GenBank/DDBJ whole genome shotgun (WGS) entry which is preliminary data.</text>
</comment>
<dbReference type="STRING" id="77635.BISU_1055"/>
<organism evidence="2 3">
    <name type="scientific">Bifidobacterium subtile</name>
    <dbReference type="NCBI Taxonomy" id="77635"/>
    <lineage>
        <taxon>Bacteria</taxon>
        <taxon>Bacillati</taxon>
        <taxon>Actinomycetota</taxon>
        <taxon>Actinomycetes</taxon>
        <taxon>Bifidobacteriales</taxon>
        <taxon>Bifidobacteriaceae</taxon>
        <taxon>Bifidobacterium</taxon>
    </lineage>
</organism>
<accession>A0A087E5S2</accession>
<dbReference type="RefSeq" id="WP_051246206.1">
    <property type="nucleotide sequence ID" value="NZ_CP062939.1"/>
</dbReference>